<dbReference type="GO" id="GO:0046583">
    <property type="term" value="F:monoatomic cation efflux transmembrane transporter activity"/>
    <property type="evidence" value="ECO:0007669"/>
    <property type="project" value="TreeGrafter"/>
</dbReference>
<dbReference type="Pfam" id="PF03595">
    <property type="entry name" value="SLAC1"/>
    <property type="match status" value="1"/>
</dbReference>
<protein>
    <recommendedName>
        <fullName evidence="8">C4-dicarboxylate ABC transporter</fullName>
    </recommendedName>
</protein>
<reference evidence="6 7" key="1">
    <citation type="journal article" date="2021" name="Int. J. Syst. Evol. Microbiol.">
        <title>Pseudomonas lactucae sp. nov., a pathogen causing bacterial rot of lettuce in Japan.</title>
        <authorList>
            <person name="Sawada H."/>
            <person name="Fujikawa T."/>
            <person name="Satou M."/>
        </authorList>
    </citation>
    <scope>NUCLEOTIDE SEQUENCE [LARGE SCALE GENOMIC DNA]</scope>
    <source>
        <strain evidence="6 7">MAFF 301381</strain>
    </source>
</reference>
<dbReference type="Proteomes" id="UP001154860">
    <property type="component" value="Unassembled WGS sequence"/>
</dbReference>
<keyword evidence="4 5" id="KW-0472">Membrane</keyword>
<comment type="subcellular location">
    <subcellularLocation>
        <location evidence="1">Membrane</location>
        <topology evidence="1">Multi-pass membrane protein</topology>
    </subcellularLocation>
</comment>
<evidence type="ECO:0000313" key="6">
    <source>
        <dbReference type="EMBL" id="MBN2975904.1"/>
    </source>
</evidence>
<dbReference type="InterPro" id="IPR052951">
    <property type="entry name" value="Tellurite_res_ion_channel"/>
</dbReference>
<proteinExistence type="predicted"/>
<feature type="transmembrane region" description="Helical" evidence="5">
    <location>
        <begin position="81"/>
        <end position="101"/>
    </location>
</feature>
<dbReference type="Gene3D" id="1.50.10.150">
    <property type="entry name" value="Voltage-dependent anion channel"/>
    <property type="match status" value="1"/>
</dbReference>
<evidence type="ECO:0000256" key="2">
    <source>
        <dbReference type="ARBA" id="ARBA00022692"/>
    </source>
</evidence>
<name>A0A9X1C3Z3_9PSED</name>
<dbReference type="AlphaFoldDB" id="A0A9X1C3Z3"/>
<dbReference type="GO" id="GO:0005886">
    <property type="term" value="C:plasma membrane"/>
    <property type="evidence" value="ECO:0007669"/>
    <property type="project" value="TreeGrafter"/>
</dbReference>
<feature type="transmembrane region" description="Helical" evidence="5">
    <location>
        <begin position="139"/>
        <end position="159"/>
    </location>
</feature>
<keyword evidence="2 5" id="KW-0812">Transmembrane</keyword>
<gene>
    <name evidence="6" type="ORF">JWR99_07910</name>
</gene>
<feature type="transmembrane region" description="Helical" evidence="5">
    <location>
        <begin position="255"/>
        <end position="274"/>
    </location>
</feature>
<accession>A0A9X1C3Z3</accession>
<feature type="transmembrane region" description="Helical" evidence="5">
    <location>
        <begin position="280"/>
        <end position="301"/>
    </location>
</feature>
<dbReference type="PANTHER" id="PTHR37955">
    <property type="entry name" value="TELLURITE RESISTANCE PROTEIN TEHA"/>
    <property type="match status" value="1"/>
</dbReference>
<evidence type="ECO:0000313" key="7">
    <source>
        <dbReference type="Proteomes" id="UP001154860"/>
    </source>
</evidence>
<dbReference type="InterPro" id="IPR004695">
    <property type="entry name" value="SLAC1/Mae1/Ssu1/TehA"/>
</dbReference>
<feature type="transmembrane region" description="Helical" evidence="5">
    <location>
        <begin position="199"/>
        <end position="217"/>
    </location>
</feature>
<organism evidence="6 7">
    <name type="scientific">Pseudomonas lactucae</name>
    <dbReference type="NCBI Taxonomy" id="2813360"/>
    <lineage>
        <taxon>Bacteria</taxon>
        <taxon>Pseudomonadati</taxon>
        <taxon>Pseudomonadota</taxon>
        <taxon>Gammaproteobacteria</taxon>
        <taxon>Pseudomonadales</taxon>
        <taxon>Pseudomonadaceae</taxon>
        <taxon>Pseudomonas</taxon>
    </lineage>
</organism>
<feature type="transmembrane region" description="Helical" evidence="5">
    <location>
        <begin position="165"/>
        <end position="187"/>
    </location>
</feature>
<evidence type="ECO:0000256" key="4">
    <source>
        <dbReference type="ARBA" id="ARBA00023136"/>
    </source>
</evidence>
<keyword evidence="3 5" id="KW-1133">Transmembrane helix</keyword>
<dbReference type="InterPro" id="IPR038665">
    <property type="entry name" value="Voltage-dep_anion_channel_sf"/>
</dbReference>
<dbReference type="RefSeq" id="WP_205519888.1">
    <property type="nucleotide sequence ID" value="NZ_JAFHKJ010000030.1"/>
</dbReference>
<dbReference type="CDD" id="cd09322">
    <property type="entry name" value="TDT_TehA_like"/>
    <property type="match status" value="1"/>
</dbReference>
<comment type="caution">
    <text evidence="6">The sequence shown here is derived from an EMBL/GenBank/DDBJ whole genome shotgun (WGS) entry which is preliminary data.</text>
</comment>
<keyword evidence="7" id="KW-1185">Reference proteome</keyword>
<feature type="transmembrane region" description="Helical" evidence="5">
    <location>
        <begin position="107"/>
        <end position="127"/>
    </location>
</feature>
<evidence type="ECO:0008006" key="8">
    <source>
        <dbReference type="Google" id="ProtNLM"/>
    </source>
</evidence>
<dbReference type="EMBL" id="JAFHKJ010000030">
    <property type="protein sequence ID" value="MBN2975904.1"/>
    <property type="molecule type" value="Genomic_DNA"/>
</dbReference>
<feature type="transmembrane region" description="Helical" evidence="5">
    <location>
        <begin position="223"/>
        <end position="243"/>
    </location>
</feature>
<sequence>MRLSVQHISYDLFSVVMGITGLGLAWRSAASEFGVPAQAGESLLCLGLGIFIVLILLQVVRLTYAVKYVIQEWQNPSRRNFFCAATISGALLSQALLPYSHIAAACLWTVAVCAQVVFLGFMLRHWFLEEVSHNELSPAWLIPMVGNASPSFAGVTLGYAPFCKILLTSAVLCWAVFLPLILYRIIFVSPKISAPAMPGLAILVSAPAVIAIAVYNVAGEANGWVDCLAWTSLFFAVVVFSLGKRLVTSTFSRQWWAFTFPSTALASSLIRVYHADANDLNLALALTSLGVSTLIVIYVGCRSMKSRRYWAR</sequence>
<feature type="transmembrane region" description="Helical" evidence="5">
    <location>
        <begin position="12"/>
        <end position="29"/>
    </location>
</feature>
<evidence type="ECO:0000256" key="5">
    <source>
        <dbReference type="SAM" id="Phobius"/>
    </source>
</evidence>
<dbReference type="PANTHER" id="PTHR37955:SF1">
    <property type="entry name" value="DEP DOMAIN-CONTAINING PROTEIN"/>
    <property type="match status" value="1"/>
</dbReference>
<evidence type="ECO:0000256" key="3">
    <source>
        <dbReference type="ARBA" id="ARBA00022989"/>
    </source>
</evidence>
<reference evidence="6 7" key="2">
    <citation type="journal article" date="2023" name="Plant Pathol.">
        <title>Dismantling and reorganizing Pseudomonas marginalis sensu#lato.</title>
        <authorList>
            <person name="Sawada H."/>
            <person name="Fujikawa T."/>
            <person name="Satou M."/>
        </authorList>
    </citation>
    <scope>NUCLEOTIDE SEQUENCE [LARGE SCALE GENOMIC DNA]</scope>
    <source>
        <strain evidence="6 7">MAFF 301381</strain>
    </source>
</reference>
<evidence type="ECO:0000256" key="1">
    <source>
        <dbReference type="ARBA" id="ARBA00004141"/>
    </source>
</evidence>
<feature type="transmembrane region" description="Helical" evidence="5">
    <location>
        <begin position="41"/>
        <end position="60"/>
    </location>
</feature>